<dbReference type="SUPFAM" id="SSF56300">
    <property type="entry name" value="Metallo-dependent phosphatases"/>
    <property type="match status" value="1"/>
</dbReference>
<dbReference type="RefSeq" id="WP_012258016.1">
    <property type="nucleotide sequence ID" value="NC_010175.1"/>
</dbReference>
<comment type="similarity">
    <text evidence="1 2">Belongs to the metallophosphoesterase superfamily. YfcE family.</text>
</comment>
<sequence>MEIGVISDTHGFLAPSALQVLSGVQLIVHAGDIGNEAVLGQLETVAPVIAIHGNTDSGTELARTYPASRWIEREGVLIYLTHIGGKPNHLVQSLPKTADGRSPHVYIFGHSHRPLCEVHNSVLFLNPGTAGAPRGAGLSVARLTVHDGTAQAVLIPLTDSPRAIR</sequence>
<dbReference type="InterPro" id="IPR024654">
    <property type="entry name" value="Calcineurin-like_PHP_lpxH"/>
</dbReference>
<evidence type="ECO:0000256" key="2">
    <source>
        <dbReference type="RuleBase" id="RU362039"/>
    </source>
</evidence>
<dbReference type="Gene3D" id="3.60.21.10">
    <property type="match status" value="1"/>
</dbReference>
<name>A9WF47_CHLAA</name>
<comment type="cofactor">
    <cofactor evidence="2">
        <name>a divalent metal cation</name>
        <dbReference type="ChEBI" id="CHEBI:60240"/>
    </cofactor>
</comment>
<dbReference type="PATRIC" id="fig|324602.8.peg.2436"/>
<dbReference type="EnsemblBacteria" id="ABY35362">
    <property type="protein sequence ID" value="ABY35362"/>
    <property type="gene ID" value="Caur_2150"/>
</dbReference>
<protein>
    <recommendedName>
        <fullName evidence="2">Phosphoesterase</fullName>
        <ecNumber evidence="2">3.1.4.-</ecNumber>
    </recommendedName>
</protein>
<accession>A9WF47</accession>
<dbReference type="InParanoid" id="A9WF47"/>
<evidence type="ECO:0000256" key="1">
    <source>
        <dbReference type="ARBA" id="ARBA00008950"/>
    </source>
</evidence>
<evidence type="ECO:0000313" key="5">
    <source>
        <dbReference type="Proteomes" id="UP000002008"/>
    </source>
</evidence>
<dbReference type="InterPro" id="IPR000979">
    <property type="entry name" value="Phosphodiesterase_MJ0936/Vps29"/>
</dbReference>
<evidence type="ECO:0000313" key="4">
    <source>
        <dbReference type="EMBL" id="ABY35362.1"/>
    </source>
</evidence>
<dbReference type="STRING" id="324602.Caur_2150"/>
<dbReference type="Pfam" id="PF12850">
    <property type="entry name" value="Metallophos_2"/>
    <property type="match status" value="1"/>
</dbReference>
<dbReference type="HOGENOM" id="CLU_063749_3_1_0"/>
<organism evidence="4 5">
    <name type="scientific">Chloroflexus aurantiacus (strain ATCC 29366 / DSM 635 / J-10-fl)</name>
    <dbReference type="NCBI Taxonomy" id="324602"/>
    <lineage>
        <taxon>Bacteria</taxon>
        <taxon>Bacillati</taxon>
        <taxon>Chloroflexota</taxon>
        <taxon>Chloroflexia</taxon>
        <taxon>Chloroflexales</taxon>
        <taxon>Chloroflexineae</taxon>
        <taxon>Chloroflexaceae</taxon>
        <taxon>Chloroflexus</taxon>
    </lineage>
</organism>
<dbReference type="NCBIfam" id="TIGR00040">
    <property type="entry name" value="yfcE"/>
    <property type="match status" value="1"/>
</dbReference>
<dbReference type="GO" id="GO:0016787">
    <property type="term" value="F:hydrolase activity"/>
    <property type="evidence" value="ECO:0007669"/>
    <property type="project" value="UniProtKB-UniRule"/>
</dbReference>
<keyword evidence="2" id="KW-0479">Metal-binding</keyword>
<proteinExistence type="inferred from homology"/>
<dbReference type="KEGG" id="cau:Caur_2150"/>
<gene>
    <name evidence="4" type="ordered locus">Caur_2150</name>
</gene>
<dbReference type="eggNOG" id="COG0622">
    <property type="taxonomic scope" value="Bacteria"/>
</dbReference>
<keyword evidence="5" id="KW-1185">Reference proteome</keyword>
<reference evidence="5" key="1">
    <citation type="journal article" date="2011" name="BMC Genomics">
        <title>Complete genome sequence of the filamentous anoxygenic phototrophic bacterium Chloroflexus aurantiacus.</title>
        <authorList>
            <person name="Tang K.H."/>
            <person name="Barry K."/>
            <person name="Chertkov O."/>
            <person name="Dalin E."/>
            <person name="Han C.S."/>
            <person name="Hauser L.J."/>
            <person name="Honchak B.M."/>
            <person name="Karbach L.E."/>
            <person name="Land M.L."/>
            <person name="Lapidus A."/>
            <person name="Larimer F.W."/>
            <person name="Mikhailova N."/>
            <person name="Pitluck S."/>
            <person name="Pierson B.K."/>
            <person name="Blankenship R.E."/>
        </authorList>
    </citation>
    <scope>NUCLEOTIDE SEQUENCE [LARGE SCALE GENOMIC DNA]</scope>
    <source>
        <strain evidence="5">ATCC 29366 / DSM 635 / J-10-fl</strain>
    </source>
</reference>
<dbReference type="PANTHER" id="PTHR11124">
    <property type="entry name" value="VACUOLAR SORTING PROTEIN VPS29"/>
    <property type="match status" value="1"/>
</dbReference>
<dbReference type="EMBL" id="CP000909">
    <property type="protein sequence ID" value="ABY35362.1"/>
    <property type="molecule type" value="Genomic_DNA"/>
</dbReference>
<dbReference type="Proteomes" id="UP000002008">
    <property type="component" value="Chromosome"/>
</dbReference>
<dbReference type="AlphaFoldDB" id="A9WF47"/>
<dbReference type="GO" id="GO:0046872">
    <property type="term" value="F:metal ion binding"/>
    <property type="evidence" value="ECO:0007669"/>
    <property type="project" value="UniProtKB-KW"/>
</dbReference>
<evidence type="ECO:0000259" key="3">
    <source>
        <dbReference type="Pfam" id="PF12850"/>
    </source>
</evidence>
<feature type="domain" description="Calcineurin-like phosphoesterase" evidence="3">
    <location>
        <begin position="1"/>
        <end position="147"/>
    </location>
</feature>
<dbReference type="EC" id="3.1.4.-" evidence="2"/>
<dbReference type="InterPro" id="IPR029052">
    <property type="entry name" value="Metallo-depent_PP-like"/>
</dbReference>